<accession>A0ABT8YZX2</accession>
<proteinExistence type="predicted"/>
<dbReference type="RefSeq" id="WP_269985412.1">
    <property type="nucleotide sequence ID" value="NZ_JAUPBL010000062.1"/>
</dbReference>
<dbReference type="PROSITE" id="PS51257">
    <property type="entry name" value="PROKAR_LIPOPROTEIN"/>
    <property type="match status" value="1"/>
</dbReference>
<name>A0ABT8YZX2_9SPIR</name>
<sequence>MTKISKILYLFFLIMFLLLIGCSTTSTGRDVPMSMQITADIEAGEILTAELPYSNDPDWKEQLIAEALKDKNYDVLLAPRYQIIQKGLSKKMRVVGRGARLK</sequence>
<comment type="caution">
    <text evidence="1">The sequence shown here is derived from an EMBL/GenBank/DDBJ whole genome shotgun (WGS) entry which is preliminary data.</text>
</comment>
<gene>
    <name evidence="1" type="ORF">Q5M86_07800</name>
</gene>
<evidence type="ECO:0000313" key="2">
    <source>
        <dbReference type="Proteomes" id="UP001175147"/>
    </source>
</evidence>
<keyword evidence="2" id="KW-1185">Reference proteome</keyword>
<protein>
    <recommendedName>
        <fullName evidence="3">Lipoprotein</fullName>
    </recommendedName>
</protein>
<evidence type="ECO:0008006" key="3">
    <source>
        <dbReference type="Google" id="ProtNLM"/>
    </source>
</evidence>
<evidence type="ECO:0000313" key="1">
    <source>
        <dbReference type="EMBL" id="MDO7020674.1"/>
    </source>
</evidence>
<reference evidence="1" key="1">
    <citation type="submission" date="2023-07" db="EMBL/GenBank/DDBJ databases">
        <title>Mucosal microbiota of week-old chicken and adult hens.</title>
        <authorList>
            <person name="Volf J."/>
            <person name="Karasova D."/>
            <person name="Crhanova M."/>
            <person name="Faldynova M."/>
            <person name="Prikrylova H."/>
            <person name="Zeman M."/>
            <person name="Babak V."/>
            <person name="Rajova J."/>
            <person name="Rychlik I."/>
        </authorList>
    </citation>
    <scope>NUCLEOTIDE SEQUENCE</scope>
    <source>
        <strain evidence="1">ET902</strain>
    </source>
</reference>
<dbReference type="EMBL" id="JAUPBM010000090">
    <property type="protein sequence ID" value="MDO7020674.1"/>
    <property type="molecule type" value="Genomic_DNA"/>
</dbReference>
<organism evidence="1 2">
    <name type="scientific">Brachyspira innocens</name>
    <dbReference type="NCBI Taxonomy" id="13264"/>
    <lineage>
        <taxon>Bacteria</taxon>
        <taxon>Pseudomonadati</taxon>
        <taxon>Spirochaetota</taxon>
        <taxon>Spirochaetia</taxon>
        <taxon>Brachyspirales</taxon>
        <taxon>Brachyspiraceae</taxon>
        <taxon>Brachyspira</taxon>
    </lineage>
</organism>
<dbReference type="Proteomes" id="UP001175147">
    <property type="component" value="Unassembled WGS sequence"/>
</dbReference>